<proteinExistence type="predicted"/>
<dbReference type="EMBL" id="AP022569">
    <property type="protein sequence ID" value="BBX45662.1"/>
    <property type="molecule type" value="Genomic_DNA"/>
</dbReference>
<dbReference type="Proteomes" id="UP000465866">
    <property type="component" value="Chromosome"/>
</dbReference>
<dbReference type="InterPro" id="IPR000873">
    <property type="entry name" value="AMP-dep_synth/lig_dom"/>
</dbReference>
<dbReference type="InterPro" id="IPR045851">
    <property type="entry name" value="AMP-bd_C_sf"/>
</dbReference>
<dbReference type="Gene3D" id="3.30.300.30">
    <property type="match status" value="1"/>
</dbReference>
<dbReference type="CDD" id="cd04433">
    <property type="entry name" value="AFD_class_I"/>
    <property type="match status" value="1"/>
</dbReference>
<feature type="domain" description="AMP-binding enzyme C-terminal" evidence="4">
    <location>
        <begin position="429"/>
        <end position="506"/>
    </location>
</feature>
<name>A0A7I7KWD5_9MYCO</name>
<evidence type="ECO:0000259" key="3">
    <source>
        <dbReference type="Pfam" id="PF00501"/>
    </source>
</evidence>
<keyword evidence="2" id="KW-0812">Transmembrane</keyword>
<evidence type="ECO:0000256" key="1">
    <source>
        <dbReference type="SAM" id="MobiDB-lite"/>
    </source>
</evidence>
<keyword evidence="6" id="KW-1185">Reference proteome</keyword>
<accession>A0A7I7KWD5</accession>
<dbReference type="InterPro" id="IPR025110">
    <property type="entry name" value="AMP-bd_C"/>
</dbReference>
<dbReference type="GO" id="GO:0016878">
    <property type="term" value="F:acid-thiol ligase activity"/>
    <property type="evidence" value="ECO:0007669"/>
    <property type="project" value="UniProtKB-ARBA"/>
</dbReference>
<dbReference type="Gene3D" id="3.40.50.12780">
    <property type="entry name" value="N-terminal domain of ligase-like"/>
    <property type="match status" value="1"/>
</dbReference>
<dbReference type="PROSITE" id="PS00455">
    <property type="entry name" value="AMP_BINDING"/>
    <property type="match status" value="1"/>
</dbReference>
<gene>
    <name evidence="5" type="ORF">MCOO_16770</name>
</gene>
<keyword evidence="2" id="KW-0472">Membrane</keyword>
<feature type="transmembrane region" description="Helical" evidence="2">
    <location>
        <begin position="222"/>
        <end position="244"/>
    </location>
</feature>
<evidence type="ECO:0000256" key="2">
    <source>
        <dbReference type="SAM" id="Phobius"/>
    </source>
</evidence>
<dbReference type="Pfam" id="PF00501">
    <property type="entry name" value="AMP-binding"/>
    <property type="match status" value="1"/>
</dbReference>
<feature type="domain" description="AMP-dependent synthetase/ligase" evidence="3">
    <location>
        <begin position="12"/>
        <end position="380"/>
    </location>
</feature>
<dbReference type="InterPro" id="IPR050237">
    <property type="entry name" value="ATP-dep_AMP-bd_enzyme"/>
</dbReference>
<keyword evidence="2" id="KW-1133">Transmembrane helix</keyword>
<evidence type="ECO:0000313" key="6">
    <source>
        <dbReference type="Proteomes" id="UP000465866"/>
    </source>
</evidence>
<evidence type="ECO:0000313" key="5">
    <source>
        <dbReference type="EMBL" id="BBX45662.1"/>
    </source>
</evidence>
<feature type="region of interest" description="Disordered" evidence="1">
    <location>
        <begin position="330"/>
        <end position="350"/>
    </location>
</feature>
<dbReference type="RefSeq" id="WP_163775923.1">
    <property type="nucleotide sequence ID" value="NZ_AP022569.1"/>
</dbReference>
<dbReference type="InterPro" id="IPR020845">
    <property type="entry name" value="AMP-binding_CS"/>
</dbReference>
<protein>
    <submittedName>
        <fullName evidence="5">AMP-binding protein</fullName>
    </submittedName>
</protein>
<dbReference type="PANTHER" id="PTHR43767:SF1">
    <property type="entry name" value="NONRIBOSOMAL PEPTIDE SYNTHASE PES1 (EUROFUNG)-RELATED"/>
    <property type="match status" value="1"/>
</dbReference>
<dbReference type="InterPro" id="IPR042099">
    <property type="entry name" value="ANL_N_sf"/>
</dbReference>
<dbReference type="SUPFAM" id="SSF56801">
    <property type="entry name" value="Acetyl-CoA synthetase-like"/>
    <property type="match status" value="1"/>
</dbReference>
<dbReference type="PANTHER" id="PTHR43767">
    <property type="entry name" value="LONG-CHAIN-FATTY-ACID--COA LIGASE"/>
    <property type="match status" value="1"/>
</dbReference>
<evidence type="ECO:0000259" key="4">
    <source>
        <dbReference type="Pfam" id="PF13193"/>
    </source>
</evidence>
<sequence>MRESPTVGEILRDQAIRRGEHPLLVCDDDRVSYAEADRRSTLLARQLVGLGAGKGSHVGLLYPNGVAFVVGTLAAARIGAVVVPFSTFCTARELREQLFDSDTVILLAATSYRSHDYRQRLADALPGSRVGSGDRFFDAAAPQLRHVLFENQPAGAVSEALLVAMQDDVDGSDPLAIIYTSGTTSTPKGVVHTHAALLNHQRNLNKVRKLTAAETLFCNSPFFWIGGFAFALLATLIAGSTLVCSNAEDPGRTLDLLEAEKPTLTNGFAAGIARLAQHPSFPSRDLSSMRRGNLYPVMAPEARPADPELRHNMLGLTEAGSVVLISADESDQPEHRRGSFGKPAPGLAAKIIDPDTRKPVEDGARGELCIRGPCLMQRYYKRSREDSFDPDGWFHTGDLAAIDSDGFVYYLGRRGSMIKTAGANVSPSEVEQAIAKVTDGVVAHVVGIADPDRGEMVAAVIAMDDVADFDEATLRRRLTAELSAYKIPKRFAVVPNADIPLLASGKVNRQKLATFFDA</sequence>
<reference evidence="5 6" key="1">
    <citation type="journal article" date="2019" name="Emerg. Microbes Infect.">
        <title>Comprehensive subspecies identification of 175 nontuberculous mycobacteria species based on 7547 genomic profiles.</title>
        <authorList>
            <person name="Matsumoto Y."/>
            <person name="Kinjo T."/>
            <person name="Motooka D."/>
            <person name="Nabeya D."/>
            <person name="Jung N."/>
            <person name="Uechi K."/>
            <person name="Horii T."/>
            <person name="Iida T."/>
            <person name="Fujita J."/>
            <person name="Nakamura S."/>
        </authorList>
    </citation>
    <scope>NUCLEOTIDE SEQUENCE [LARGE SCALE GENOMIC DNA]</scope>
    <source>
        <strain evidence="5 6">JCM 12404</strain>
    </source>
</reference>
<dbReference type="KEGG" id="mcoo:MCOO_16770"/>
<dbReference type="AlphaFoldDB" id="A0A7I7KWD5"/>
<organism evidence="5 6">
    <name type="scientific">Mycobacterium cookii</name>
    <dbReference type="NCBI Taxonomy" id="1775"/>
    <lineage>
        <taxon>Bacteria</taxon>
        <taxon>Bacillati</taxon>
        <taxon>Actinomycetota</taxon>
        <taxon>Actinomycetes</taxon>
        <taxon>Mycobacteriales</taxon>
        <taxon>Mycobacteriaceae</taxon>
        <taxon>Mycobacterium</taxon>
    </lineage>
</organism>
<dbReference type="Pfam" id="PF13193">
    <property type="entry name" value="AMP-binding_C"/>
    <property type="match status" value="1"/>
</dbReference>